<feature type="active site" evidence="14">
    <location>
        <position position="323"/>
    </location>
</feature>
<name>A0AAD5K488_9FUNG</name>
<evidence type="ECO:0000256" key="5">
    <source>
        <dbReference type="ARBA" id="ARBA00022801"/>
    </source>
</evidence>
<evidence type="ECO:0000256" key="9">
    <source>
        <dbReference type="ARBA" id="ARBA00052485"/>
    </source>
</evidence>
<keyword evidence="2 16" id="KW-0645">Protease</keyword>
<evidence type="ECO:0000256" key="8">
    <source>
        <dbReference type="ARBA" id="ARBA00023180"/>
    </source>
</evidence>
<dbReference type="PANTHER" id="PTHR47966">
    <property type="entry name" value="BETA-SITE APP-CLEAVING ENZYME, ISOFORM A-RELATED"/>
    <property type="match status" value="1"/>
</dbReference>
<evidence type="ECO:0000256" key="16">
    <source>
        <dbReference type="RuleBase" id="RU000454"/>
    </source>
</evidence>
<dbReference type="CDD" id="cd05471">
    <property type="entry name" value="pepsin_like"/>
    <property type="match status" value="1"/>
</dbReference>
<feature type="active site" evidence="14">
    <location>
        <position position="87"/>
    </location>
</feature>
<keyword evidence="7 15" id="KW-1015">Disulfide bond</keyword>
<accession>A0AAD5K488</accession>
<dbReference type="Proteomes" id="UP001209540">
    <property type="component" value="Unassembled WGS sequence"/>
</dbReference>
<dbReference type="GO" id="GO:0004190">
    <property type="term" value="F:aspartic-type endopeptidase activity"/>
    <property type="evidence" value="ECO:0007669"/>
    <property type="project" value="UniProtKB-KW"/>
</dbReference>
<evidence type="ECO:0000256" key="17">
    <source>
        <dbReference type="SAM" id="SignalP"/>
    </source>
</evidence>
<dbReference type="PROSITE" id="PS51767">
    <property type="entry name" value="PEPTIDASE_A1"/>
    <property type="match status" value="1"/>
</dbReference>
<dbReference type="AlphaFoldDB" id="A0AAD5K488"/>
<evidence type="ECO:0000256" key="4">
    <source>
        <dbReference type="ARBA" id="ARBA00022750"/>
    </source>
</evidence>
<keyword evidence="6" id="KW-0865">Zymogen</keyword>
<dbReference type="SUPFAM" id="SSF50630">
    <property type="entry name" value="Acid proteases"/>
    <property type="match status" value="1"/>
</dbReference>
<feature type="domain" description="Peptidase A1" evidence="18">
    <location>
        <begin position="69"/>
        <end position="448"/>
    </location>
</feature>
<evidence type="ECO:0000256" key="3">
    <source>
        <dbReference type="ARBA" id="ARBA00022729"/>
    </source>
</evidence>
<organism evidence="19 20">
    <name type="scientific">Phascolomyces articulosus</name>
    <dbReference type="NCBI Taxonomy" id="60185"/>
    <lineage>
        <taxon>Eukaryota</taxon>
        <taxon>Fungi</taxon>
        <taxon>Fungi incertae sedis</taxon>
        <taxon>Mucoromycota</taxon>
        <taxon>Mucoromycotina</taxon>
        <taxon>Mucoromycetes</taxon>
        <taxon>Mucorales</taxon>
        <taxon>Lichtheimiaceae</taxon>
        <taxon>Phascolomyces</taxon>
    </lineage>
</organism>
<dbReference type="InterPro" id="IPR021109">
    <property type="entry name" value="Peptidase_aspartic_dom_sf"/>
</dbReference>
<feature type="disulfide bond" evidence="15">
    <location>
        <begin position="362"/>
        <end position="410"/>
    </location>
</feature>
<proteinExistence type="inferred from homology"/>
<dbReference type="InterPro" id="IPR001969">
    <property type="entry name" value="Aspartic_peptidase_AS"/>
</dbReference>
<comment type="similarity">
    <text evidence="1 16">Belongs to the peptidase A1 family.</text>
</comment>
<evidence type="ECO:0000256" key="13">
    <source>
        <dbReference type="ARBA" id="ARBA00075933"/>
    </source>
</evidence>
<keyword evidence="8" id="KW-0325">Glycoprotein</keyword>
<evidence type="ECO:0000256" key="12">
    <source>
        <dbReference type="ARBA" id="ARBA00070311"/>
    </source>
</evidence>
<dbReference type="InterPro" id="IPR001461">
    <property type="entry name" value="Aspartic_peptidase_A1"/>
</dbReference>
<evidence type="ECO:0000256" key="14">
    <source>
        <dbReference type="PIRSR" id="PIRSR601461-1"/>
    </source>
</evidence>
<dbReference type="EMBL" id="JAIXMP010000008">
    <property type="protein sequence ID" value="KAI9268858.1"/>
    <property type="molecule type" value="Genomic_DNA"/>
</dbReference>
<dbReference type="EC" id="3.4.23.23" evidence="11"/>
<comment type="caution">
    <text evidence="19">The sequence shown here is derived from an EMBL/GenBank/DDBJ whole genome shotgun (WGS) entry which is preliminary data.</text>
</comment>
<evidence type="ECO:0000256" key="1">
    <source>
        <dbReference type="ARBA" id="ARBA00007447"/>
    </source>
</evidence>
<comment type="function">
    <text evidence="10">This enzyme, capable of clotting milk is frequently used for cheese production.</text>
</comment>
<evidence type="ECO:0000259" key="18">
    <source>
        <dbReference type="PROSITE" id="PS51767"/>
    </source>
</evidence>
<dbReference type="GO" id="GO:0006508">
    <property type="term" value="P:proteolysis"/>
    <property type="evidence" value="ECO:0007669"/>
    <property type="project" value="UniProtKB-KW"/>
</dbReference>
<reference evidence="19" key="2">
    <citation type="submission" date="2023-02" db="EMBL/GenBank/DDBJ databases">
        <authorList>
            <consortium name="DOE Joint Genome Institute"/>
            <person name="Mondo S.J."/>
            <person name="Chang Y."/>
            <person name="Wang Y."/>
            <person name="Ahrendt S."/>
            <person name="Andreopoulos W."/>
            <person name="Barry K."/>
            <person name="Beard J."/>
            <person name="Benny G.L."/>
            <person name="Blankenship S."/>
            <person name="Bonito G."/>
            <person name="Cuomo C."/>
            <person name="Desiro A."/>
            <person name="Gervers K.A."/>
            <person name="Hundley H."/>
            <person name="Kuo A."/>
            <person name="LaButti K."/>
            <person name="Lang B.F."/>
            <person name="Lipzen A."/>
            <person name="O'Donnell K."/>
            <person name="Pangilinan J."/>
            <person name="Reynolds N."/>
            <person name="Sandor L."/>
            <person name="Smith M.W."/>
            <person name="Tsang A."/>
            <person name="Grigoriev I.V."/>
            <person name="Stajich J.E."/>
            <person name="Spatafora J.W."/>
        </authorList>
    </citation>
    <scope>NUCLEOTIDE SEQUENCE</scope>
    <source>
        <strain evidence="19">RSA 2281</strain>
    </source>
</reference>
<keyword evidence="3 17" id="KW-0732">Signal</keyword>
<evidence type="ECO:0000313" key="19">
    <source>
        <dbReference type="EMBL" id="KAI9268858.1"/>
    </source>
</evidence>
<comment type="catalytic activity">
    <reaction evidence="9">
        <text>Hydrolysis of proteins, favoring hydrophobic residues at P1 and P1'. Clots milk. Does not accept Lys at P1, and hence does not activate trypsinogen.</text>
        <dbReference type="EC" id="3.4.23.23"/>
    </reaction>
</comment>
<gene>
    <name evidence="19" type="ORF">BDA99DRAFT_502831</name>
</gene>
<evidence type="ECO:0000256" key="10">
    <source>
        <dbReference type="ARBA" id="ARBA00059864"/>
    </source>
</evidence>
<feature type="disulfide bond" evidence="15">
    <location>
        <begin position="100"/>
        <end position="105"/>
    </location>
</feature>
<dbReference type="PROSITE" id="PS00141">
    <property type="entry name" value="ASP_PROTEASE"/>
    <property type="match status" value="2"/>
</dbReference>
<evidence type="ECO:0000313" key="20">
    <source>
        <dbReference type="Proteomes" id="UP001209540"/>
    </source>
</evidence>
<dbReference type="InterPro" id="IPR034164">
    <property type="entry name" value="Pepsin-like_dom"/>
</dbReference>
<dbReference type="PANTHER" id="PTHR47966:SF65">
    <property type="entry name" value="ASPARTIC-TYPE ENDOPEPTIDASE"/>
    <property type="match status" value="1"/>
</dbReference>
<evidence type="ECO:0000256" key="2">
    <source>
        <dbReference type="ARBA" id="ARBA00022670"/>
    </source>
</evidence>
<feature type="chain" id="PRO_5042250230" description="Mucorpepsin" evidence="17">
    <location>
        <begin position="19"/>
        <end position="492"/>
    </location>
</feature>
<sequence>MHITTSALILVSSAAAYGASLSQGSGPVIRLPLRRSARNLDVLTARQQQSIQKRDPFQTTLYNDGGSQYLVQVGIGSPLQNFTVTLDTGSADLWVPSTDCPTSQCPYDRFDSSKSSSFNASTESFGIVYGIGSVNGTYVTDTVNVAGVAVQNQQFGLATSTADILTNPTTLGGSGTNIPSPTDNSTQSQGPVGNGILGLGYPKLTAASSQGEPVYNPFVFNLMDQKLIQQPIFSVYMNNADEEGWVGEVIFGGTDNTKYTGEIAYLPVAQIQTSGNPLDSVLGSSNDAYYYWMVYGQGVAIGNSQSSAVSNMTFESATPFIIDTGTTLTYLPDNVAIQVAEGLVGQGNYQLDRQSQVFMATCSAADKGATLQLQMSSSDKVSSNPVTLTVPVSELLIPYDGPTVDTATTCILGIAPIGSSSGMFLIGDSVLRSSYLVFDMGENRIGFAAANNVPGSVNGVGSSSSSVVLATDTLPMLLPFLVSVIGVLLSSM</sequence>
<evidence type="ECO:0000256" key="7">
    <source>
        <dbReference type="ARBA" id="ARBA00023157"/>
    </source>
</evidence>
<keyword evidence="20" id="KW-1185">Reference proteome</keyword>
<dbReference type="PRINTS" id="PR00792">
    <property type="entry name" value="PEPSIN"/>
</dbReference>
<keyword evidence="4 16" id="KW-0064">Aspartyl protease</keyword>
<evidence type="ECO:0000256" key="15">
    <source>
        <dbReference type="PIRSR" id="PIRSR601461-2"/>
    </source>
</evidence>
<evidence type="ECO:0000256" key="6">
    <source>
        <dbReference type="ARBA" id="ARBA00023145"/>
    </source>
</evidence>
<feature type="signal peptide" evidence="17">
    <location>
        <begin position="1"/>
        <end position="18"/>
    </location>
</feature>
<protein>
    <recommendedName>
        <fullName evidence="12">Mucorpepsin</fullName>
        <ecNumber evidence="11">3.4.23.23</ecNumber>
    </recommendedName>
    <alternativeName>
        <fullName evidence="13">Mucor rennin</fullName>
    </alternativeName>
</protein>
<dbReference type="FunFam" id="2.40.70.10:FF:000008">
    <property type="entry name" value="Cathepsin D"/>
    <property type="match status" value="1"/>
</dbReference>
<reference evidence="19" key="1">
    <citation type="journal article" date="2022" name="IScience">
        <title>Evolution of zygomycete secretomes and the origins of terrestrial fungal ecologies.</title>
        <authorList>
            <person name="Chang Y."/>
            <person name="Wang Y."/>
            <person name="Mondo S."/>
            <person name="Ahrendt S."/>
            <person name="Andreopoulos W."/>
            <person name="Barry K."/>
            <person name="Beard J."/>
            <person name="Benny G.L."/>
            <person name="Blankenship S."/>
            <person name="Bonito G."/>
            <person name="Cuomo C."/>
            <person name="Desiro A."/>
            <person name="Gervers K.A."/>
            <person name="Hundley H."/>
            <person name="Kuo A."/>
            <person name="LaButti K."/>
            <person name="Lang B.F."/>
            <person name="Lipzen A."/>
            <person name="O'Donnell K."/>
            <person name="Pangilinan J."/>
            <person name="Reynolds N."/>
            <person name="Sandor L."/>
            <person name="Smith M.E."/>
            <person name="Tsang A."/>
            <person name="Grigoriev I.V."/>
            <person name="Stajich J.E."/>
            <person name="Spatafora J.W."/>
        </authorList>
    </citation>
    <scope>NUCLEOTIDE SEQUENCE</scope>
    <source>
        <strain evidence="19">RSA 2281</strain>
    </source>
</reference>
<dbReference type="Pfam" id="PF00026">
    <property type="entry name" value="Asp"/>
    <property type="match status" value="1"/>
</dbReference>
<dbReference type="InterPro" id="IPR033121">
    <property type="entry name" value="PEPTIDASE_A1"/>
</dbReference>
<keyword evidence="5 16" id="KW-0378">Hydrolase</keyword>
<evidence type="ECO:0000256" key="11">
    <source>
        <dbReference type="ARBA" id="ARBA00067072"/>
    </source>
</evidence>
<dbReference type="Gene3D" id="2.40.70.10">
    <property type="entry name" value="Acid Proteases"/>
    <property type="match status" value="2"/>
</dbReference>